<dbReference type="GO" id="GO:0005634">
    <property type="term" value="C:nucleus"/>
    <property type="evidence" value="ECO:0007669"/>
    <property type="project" value="UniProtKB-SubCell"/>
</dbReference>
<protein>
    <recommendedName>
        <fullName evidence="4">YDG domain-containing protein</fullName>
    </recommendedName>
</protein>
<dbReference type="PROSITE" id="PS51015">
    <property type="entry name" value="YDG"/>
    <property type="match status" value="1"/>
</dbReference>
<dbReference type="VEuPathDB" id="FungiDB:TREMEDRAFT_30208"/>
<feature type="compositionally biased region" description="Polar residues" evidence="3">
    <location>
        <begin position="71"/>
        <end position="83"/>
    </location>
</feature>
<feature type="domain" description="YDG" evidence="4">
    <location>
        <begin position="150"/>
        <end position="304"/>
    </location>
</feature>
<gene>
    <name evidence="5" type="ORF">M231_02073</name>
</gene>
<evidence type="ECO:0000259" key="4">
    <source>
        <dbReference type="PROSITE" id="PS51015"/>
    </source>
</evidence>
<accession>A0A4Q1BRM1</accession>
<evidence type="ECO:0000313" key="6">
    <source>
        <dbReference type="Proteomes" id="UP000289152"/>
    </source>
</evidence>
<dbReference type="SMART" id="SM00466">
    <property type="entry name" value="SRA"/>
    <property type="match status" value="1"/>
</dbReference>
<dbReference type="SUPFAM" id="SSF88697">
    <property type="entry name" value="PUA domain-like"/>
    <property type="match status" value="1"/>
</dbReference>
<dbReference type="InterPro" id="IPR015947">
    <property type="entry name" value="PUA-like_sf"/>
</dbReference>
<feature type="compositionally biased region" description="Polar residues" evidence="3">
    <location>
        <begin position="33"/>
        <end position="44"/>
    </location>
</feature>
<dbReference type="InterPro" id="IPR045134">
    <property type="entry name" value="UHRF1/2-like"/>
</dbReference>
<organism evidence="5 6">
    <name type="scientific">Tremella mesenterica</name>
    <name type="common">Jelly fungus</name>
    <dbReference type="NCBI Taxonomy" id="5217"/>
    <lineage>
        <taxon>Eukaryota</taxon>
        <taxon>Fungi</taxon>
        <taxon>Dikarya</taxon>
        <taxon>Basidiomycota</taxon>
        <taxon>Agaricomycotina</taxon>
        <taxon>Tremellomycetes</taxon>
        <taxon>Tremellales</taxon>
        <taxon>Tremellaceae</taxon>
        <taxon>Tremella</taxon>
    </lineage>
</organism>
<comment type="caution">
    <text evidence="5">The sequence shown here is derived from an EMBL/GenBank/DDBJ whole genome shotgun (WGS) entry which is preliminary data.</text>
</comment>
<feature type="compositionally biased region" description="Basic and acidic residues" evidence="3">
    <location>
        <begin position="56"/>
        <end position="65"/>
    </location>
</feature>
<feature type="region of interest" description="Disordered" evidence="3">
    <location>
        <begin position="33"/>
        <end position="150"/>
    </location>
</feature>
<name>A0A4Q1BRM1_TREME</name>
<reference evidence="5 6" key="1">
    <citation type="submission" date="2016-06" db="EMBL/GenBank/DDBJ databases">
        <title>Evolution of pathogenesis and genome organization in the Tremellales.</title>
        <authorList>
            <person name="Cuomo C."/>
            <person name="Litvintseva A."/>
            <person name="Heitman J."/>
            <person name="Chen Y."/>
            <person name="Sun S."/>
            <person name="Springer D."/>
            <person name="Dromer F."/>
            <person name="Young S."/>
            <person name="Zeng Q."/>
            <person name="Chapman S."/>
            <person name="Gujja S."/>
            <person name="Saif S."/>
            <person name="Birren B."/>
        </authorList>
    </citation>
    <scope>NUCLEOTIDE SEQUENCE [LARGE SCALE GENOMIC DNA]</scope>
    <source>
        <strain evidence="5 6">ATCC 28783</strain>
    </source>
</reference>
<dbReference type="GO" id="GO:0061630">
    <property type="term" value="F:ubiquitin protein ligase activity"/>
    <property type="evidence" value="ECO:0007669"/>
    <property type="project" value="TreeGrafter"/>
</dbReference>
<evidence type="ECO:0000313" key="5">
    <source>
        <dbReference type="EMBL" id="RXK40618.1"/>
    </source>
</evidence>
<dbReference type="PANTHER" id="PTHR14140">
    <property type="entry name" value="E3 UBIQUITIN-PROTEIN LIGASE UHRF-RELATED"/>
    <property type="match status" value="1"/>
</dbReference>
<dbReference type="EMBL" id="SDIL01000016">
    <property type="protein sequence ID" value="RXK40618.1"/>
    <property type="molecule type" value="Genomic_DNA"/>
</dbReference>
<dbReference type="PANTHER" id="PTHR14140:SF27">
    <property type="entry name" value="OS04G0289800 PROTEIN"/>
    <property type="match status" value="1"/>
</dbReference>
<dbReference type="GO" id="GO:0016567">
    <property type="term" value="P:protein ubiquitination"/>
    <property type="evidence" value="ECO:0007669"/>
    <property type="project" value="TreeGrafter"/>
</dbReference>
<keyword evidence="1 2" id="KW-0539">Nucleus</keyword>
<proteinExistence type="predicted"/>
<evidence type="ECO:0000256" key="3">
    <source>
        <dbReference type="SAM" id="MobiDB-lite"/>
    </source>
</evidence>
<dbReference type="GO" id="GO:0044027">
    <property type="term" value="P:negative regulation of gene expression via chromosomal CpG island methylation"/>
    <property type="evidence" value="ECO:0007669"/>
    <property type="project" value="TreeGrafter"/>
</dbReference>
<dbReference type="Proteomes" id="UP000289152">
    <property type="component" value="Unassembled WGS sequence"/>
</dbReference>
<feature type="region of interest" description="Disordered" evidence="3">
    <location>
        <begin position="214"/>
        <end position="233"/>
    </location>
</feature>
<dbReference type="Pfam" id="PF02182">
    <property type="entry name" value="SAD_SRA"/>
    <property type="match status" value="1"/>
</dbReference>
<evidence type="ECO:0000256" key="1">
    <source>
        <dbReference type="ARBA" id="ARBA00023242"/>
    </source>
</evidence>
<dbReference type="Gene3D" id="2.30.280.10">
    <property type="entry name" value="SRA-YDG"/>
    <property type="match status" value="1"/>
</dbReference>
<feature type="compositionally biased region" description="Basic residues" evidence="3">
    <location>
        <begin position="45"/>
        <end position="55"/>
    </location>
</feature>
<evidence type="ECO:0000256" key="2">
    <source>
        <dbReference type="PROSITE-ProRule" id="PRU00358"/>
    </source>
</evidence>
<feature type="compositionally biased region" description="Polar residues" evidence="3">
    <location>
        <begin position="220"/>
        <end position="233"/>
    </location>
</feature>
<keyword evidence="6" id="KW-1185">Reference proteome</keyword>
<dbReference type="STRING" id="5217.A0A4Q1BRM1"/>
<dbReference type="InterPro" id="IPR003105">
    <property type="entry name" value="SRA_YDG"/>
</dbReference>
<sequence length="326" mass="36372">MTADLQELDYEQQRLQNIRDNQALLLSLGLSTPTKLIPSKPNTSLRKKANLNARRRTLEPSEEKQNRRRSYVSQNADNDSVSDNGLRRSARNQGRVLNYARENSPPAWKRTYKYESDSDAAGGESDDGMDGRQRNAKRMGVRTQNPKTFGHISGVEVGRWWASRMEASTDAVHAPTVAGISGNATVGAYSVALSGGYPDDVDLGEAFTYTGSGGRDLKGTKQNPKNLRTAPQTSDQTFENSLNAALKRSAETKKPVRVIRGFKLQSPYAPTEGYRYDGLYTVEKAWMGTGLTNGLLVCRYAFKRVRGQDPLPVRDLERERMEMEEE</sequence>
<dbReference type="InParanoid" id="A0A4Q1BRM1"/>
<dbReference type="FunFam" id="2.30.280.10:FF:000005">
    <property type="entry name" value="E3 ubiquitin-protein ligase UHRF1"/>
    <property type="match status" value="1"/>
</dbReference>
<dbReference type="InterPro" id="IPR036987">
    <property type="entry name" value="SRA-YDG_sf"/>
</dbReference>
<dbReference type="OrthoDB" id="2270193at2759"/>
<comment type="subcellular location">
    <subcellularLocation>
        <location evidence="2">Nucleus</location>
    </subcellularLocation>
</comment>
<dbReference type="AlphaFoldDB" id="A0A4Q1BRM1"/>